<comment type="similarity">
    <text evidence="1">Belongs to the short-chain dehydrogenases/reductases (SDR) family.</text>
</comment>
<accession>A0A1Q4I222</accession>
<name>A0A1Q4I222_9MYCO</name>
<dbReference type="InterPro" id="IPR036291">
    <property type="entry name" value="NAD(P)-bd_dom_sf"/>
</dbReference>
<dbReference type="PANTHER" id="PTHR43639:SF1">
    <property type="entry name" value="SHORT-CHAIN DEHYDROGENASE_REDUCTASE FAMILY PROTEIN"/>
    <property type="match status" value="1"/>
</dbReference>
<evidence type="ECO:0000313" key="4">
    <source>
        <dbReference type="EMBL" id="OJZ76017.1"/>
    </source>
</evidence>
<gene>
    <name evidence="4" type="ORF">BRW65_00745</name>
</gene>
<keyword evidence="2" id="KW-0560">Oxidoreductase</keyword>
<dbReference type="GO" id="GO:0016491">
    <property type="term" value="F:oxidoreductase activity"/>
    <property type="evidence" value="ECO:0007669"/>
    <property type="project" value="UniProtKB-KW"/>
</dbReference>
<dbReference type="AlphaFoldDB" id="A0A1Q4I222"/>
<dbReference type="PANTHER" id="PTHR43639">
    <property type="entry name" value="OXIDOREDUCTASE, SHORT-CHAIN DEHYDROGENASE/REDUCTASE FAMILY (AFU_ORTHOLOGUE AFUA_5G02870)"/>
    <property type="match status" value="1"/>
</dbReference>
<dbReference type="Pfam" id="PF13561">
    <property type="entry name" value="adh_short_C2"/>
    <property type="match status" value="1"/>
</dbReference>
<evidence type="ECO:0000259" key="3">
    <source>
        <dbReference type="SMART" id="SM00822"/>
    </source>
</evidence>
<keyword evidence="5" id="KW-1185">Reference proteome</keyword>
<dbReference type="InterPro" id="IPR002347">
    <property type="entry name" value="SDR_fam"/>
</dbReference>
<protein>
    <recommendedName>
        <fullName evidence="3">Ketoreductase domain-containing protein</fullName>
    </recommendedName>
</protein>
<dbReference type="PRINTS" id="PR00081">
    <property type="entry name" value="GDHRDH"/>
</dbReference>
<dbReference type="SUPFAM" id="SSF51735">
    <property type="entry name" value="NAD(P)-binding Rossmann-fold domains"/>
    <property type="match status" value="1"/>
</dbReference>
<evidence type="ECO:0000256" key="1">
    <source>
        <dbReference type="ARBA" id="ARBA00006484"/>
    </source>
</evidence>
<reference evidence="4 5" key="1">
    <citation type="submission" date="2016-11" db="EMBL/GenBank/DDBJ databases">
        <title>Genome sequences of unsequenced Mycobacteria.</title>
        <authorList>
            <person name="Greninger A.L."/>
            <person name="Fang F."/>
            <person name="Jerome K.R."/>
        </authorList>
    </citation>
    <scope>NUCLEOTIDE SEQUENCE [LARGE SCALE GENOMIC DNA]</scope>
    <source>
        <strain evidence="4 5">M11</strain>
    </source>
</reference>
<evidence type="ECO:0000313" key="5">
    <source>
        <dbReference type="Proteomes" id="UP000186438"/>
    </source>
</evidence>
<dbReference type="SMART" id="SM00822">
    <property type="entry name" value="PKS_KR"/>
    <property type="match status" value="1"/>
</dbReference>
<dbReference type="Proteomes" id="UP000186438">
    <property type="component" value="Unassembled WGS sequence"/>
</dbReference>
<evidence type="ECO:0000256" key="2">
    <source>
        <dbReference type="ARBA" id="ARBA00023002"/>
    </source>
</evidence>
<dbReference type="STRING" id="53378.BRW65_00745"/>
<proteinExistence type="inferred from homology"/>
<dbReference type="Gene3D" id="3.40.50.720">
    <property type="entry name" value="NAD(P)-binding Rossmann-like Domain"/>
    <property type="match status" value="1"/>
</dbReference>
<organism evidence="4 5">
    <name type="scientific">Mycobacterium paraffinicum</name>
    <dbReference type="NCBI Taxonomy" id="53378"/>
    <lineage>
        <taxon>Bacteria</taxon>
        <taxon>Bacillati</taxon>
        <taxon>Actinomycetota</taxon>
        <taxon>Actinomycetes</taxon>
        <taxon>Mycobacteriales</taxon>
        <taxon>Mycobacteriaceae</taxon>
        <taxon>Mycobacterium</taxon>
    </lineage>
</organism>
<comment type="caution">
    <text evidence="4">The sequence shown here is derived from an EMBL/GenBank/DDBJ whole genome shotgun (WGS) entry which is preliminary data.</text>
</comment>
<dbReference type="EMBL" id="MPNT01000001">
    <property type="protein sequence ID" value="OJZ76017.1"/>
    <property type="molecule type" value="Genomic_DNA"/>
</dbReference>
<dbReference type="RefSeq" id="WP_073870105.1">
    <property type="nucleotide sequence ID" value="NZ_MPNT01000001.1"/>
</dbReference>
<dbReference type="OrthoDB" id="286404at2"/>
<sequence length="245" mass="25380">MSILITGGTKGIGLAIAERFAAPGVEVFVAYSTDVDAADKAAAAIADNGGEPHLLQCDVGEAGECRRLIEWVAQHTPALHQIVHCAVAAPWGPLLDVPAADVMRSVRVNGLALIDLVREARPLLARGAVVVAVSSRGSSTVIPGYGPVGIAKALMEAAMRYLAVELAPKGIRTHVLEVTAVLTPTYRAIVPNAEQRIAELGASSPSGRGVSTDDIADAVEWLASDRAQMLTGRSIVLDGAANLVV</sequence>
<dbReference type="InterPro" id="IPR057326">
    <property type="entry name" value="KR_dom"/>
</dbReference>
<feature type="domain" description="Ketoreductase" evidence="3">
    <location>
        <begin position="1"/>
        <end position="148"/>
    </location>
</feature>